<reference evidence="2" key="1">
    <citation type="submission" date="2016-11" db="UniProtKB">
        <authorList>
            <consortium name="WormBaseParasite"/>
        </authorList>
    </citation>
    <scope>IDENTIFICATION</scope>
</reference>
<accession>A0A1I7U8P8</accession>
<evidence type="ECO:0000313" key="2">
    <source>
        <dbReference type="WBParaSite" id="Csp11.Scaffold629.g15989.t1"/>
    </source>
</evidence>
<keyword evidence="1" id="KW-1185">Reference proteome</keyword>
<proteinExistence type="predicted"/>
<sequence length="210" mass="23724">MESFSARYVVPEVIPESVEMDIRSAGNPYAHHPNYTTPSEYFNHIDAPPPAEDVLTAMDIANLKDPFGDKEPVIEIRAPNDVTINKHAFTAESLADLRDLHVSFPTKPSAPIEFRPLPSATETLNKKLLSPESLYELGQLADEFEEKESMADMVIREFSPQTLADLREIRNFSQYTDFPTRDVDTAMAISPNSIERFQFEWTENVVYGGI</sequence>
<dbReference type="Proteomes" id="UP000095282">
    <property type="component" value="Unplaced"/>
</dbReference>
<dbReference type="eggNOG" id="ENOG502T76U">
    <property type="taxonomic scope" value="Eukaryota"/>
</dbReference>
<organism evidence="1 2">
    <name type="scientific">Caenorhabditis tropicalis</name>
    <dbReference type="NCBI Taxonomy" id="1561998"/>
    <lineage>
        <taxon>Eukaryota</taxon>
        <taxon>Metazoa</taxon>
        <taxon>Ecdysozoa</taxon>
        <taxon>Nematoda</taxon>
        <taxon>Chromadorea</taxon>
        <taxon>Rhabditida</taxon>
        <taxon>Rhabditina</taxon>
        <taxon>Rhabditomorpha</taxon>
        <taxon>Rhabditoidea</taxon>
        <taxon>Rhabditidae</taxon>
        <taxon>Peloderinae</taxon>
        <taxon>Caenorhabditis</taxon>
    </lineage>
</organism>
<dbReference type="STRING" id="1561998.A0A1I7U8P8"/>
<evidence type="ECO:0000313" key="1">
    <source>
        <dbReference type="Proteomes" id="UP000095282"/>
    </source>
</evidence>
<protein>
    <submittedName>
        <fullName evidence="2">Sister chromatid cohesion 1 protein 3</fullName>
    </submittedName>
</protein>
<name>A0A1I7U8P8_9PELO</name>
<dbReference type="WBParaSite" id="Csp11.Scaffold629.g15989.t1">
    <property type="protein sequence ID" value="Csp11.Scaffold629.g15989.t1"/>
    <property type="gene ID" value="Csp11.Scaffold629.g15989"/>
</dbReference>
<dbReference type="AlphaFoldDB" id="A0A1I7U8P8"/>